<evidence type="ECO:0000256" key="3">
    <source>
        <dbReference type="ARBA" id="ARBA00015302"/>
    </source>
</evidence>
<dbReference type="Pfam" id="PF13393">
    <property type="entry name" value="tRNA-synt_His"/>
    <property type="match status" value="1"/>
</dbReference>
<dbReference type="AlphaFoldDB" id="A0A8J4QME4"/>
<dbReference type="Proteomes" id="UP000737018">
    <property type="component" value="Unassembled WGS sequence"/>
</dbReference>
<dbReference type="GO" id="GO:0004821">
    <property type="term" value="F:histidine-tRNA ligase activity"/>
    <property type="evidence" value="ECO:0007669"/>
    <property type="project" value="UniProtKB-EC"/>
</dbReference>
<dbReference type="GO" id="GO:0005829">
    <property type="term" value="C:cytosol"/>
    <property type="evidence" value="ECO:0007669"/>
    <property type="project" value="TreeGrafter"/>
</dbReference>
<proteinExistence type="inferred from homology"/>
<dbReference type="FunFam" id="3.30.930.10:FF:000061">
    <property type="entry name" value="Histidine--tRNA ligase, cytoplasmic"/>
    <property type="match status" value="1"/>
</dbReference>
<dbReference type="GO" id="GO:0005524">
    <property type="term" value="F:ATP binding"/>
    <property type="evidence" value="ECO:0007669"/>
    <property type="project" value="UniProtKB-KW"/>
</dbReference>
<reference evidence="12" key="1">
    <citation type="submission" date="2020-03" db="EMBL/GenBank/DDBJ databases">
        <title>Castanea mollissima Vanexum genome sequencing.</title>
        <authorList>
            <person name="Staton M."/>
        </authorList>
    </citation>
    <scope>NUCLEOTIDE SEQUENCE</scope>
    <source>
        <tissue evidence="12">Leaf</tissue>
    </source>
</reference>
<dbReference type="EMBL" id="JRKL02003571">
    <property type="protein sequence ID" value="KAF3954831.1"/>
    <property type="molecule type" value="Genomic_DNA"/>
</dbReference>
<accession>A0A8J4QME4</accession>
<dbReference type="HAMAP" id="MF_00127">
    <property type="entry name" value="His_tRNA_synth"/>
    <property type="match status" value="1"/>
</dbReference>
<dbReference type="InterPro" id="IPR036621">
    <property type="entry name" value="Anticodon-bd_dom_sf"/>
</dbReference>
<evidence type="ECO:0000256" key="10">
    <source>
        <dbReference type="ARBA" id="ARBA00047639"/>
    </source>
</evidence>
<keyword evidence="6" id="KW-0067">ATP-binding</keyword>
<dbReference type="InterPro" id="IPR004154">
    <property type="entry name" value="Anticodon-bd"/>
</dbReference>
<evidence type="ECO:0000256" key="5">
    <source>
        <dbReference type="ARBA" id="ARBA00022741"/>
    </source>
</evidence>
<dbReference type="Pfam" id="PF03129">
    <property type="entry name" value="HGTP_anticodon"/>
    <property type="match status" value="1"/>
</dbReference>
<dbReference type="OrthoDB" id="1906957at2759"/>
<dbReference type="PROSITE" id="PS50862">
    <property type="entry name" value="AA_TRNA_LIGASE_II"/>
    <property type="match status" value="1"/>
</dbReference>
<keyword evidence="13" id="KW-1185">Reference proteome</keyword>
<dbReference type="NCBIfam" id="TIGR00442">
    <property type="entry name" value="hisS"/>
    <property type="match status" value="1"/>
</dbReference>
<dbReference type="GO" id="GO:0032543">
    <property type="term" value="P:mitochondrial translation"/>
    <property type="evidence" value="ECO:0007669"/>
    <property type="project" value="TreeGrafter"/>
</dbReference>
<sequence>MGGGVVVVVPFDKASELLSVITLGGKGSSLSSSSLYAIATGFASLRLDSSALDRLSPNQASSPPVQSQFPIPKTLAPLELRAFLTVLLYKLLRSSDHSALLPIRISEALNKFKNSQLDEFGSIELSKEEASLVEKLYPSALFGVCAVLDHESAALSVVSDAVAALSCEAIKADVAAVLFNSMDSGDGFSAKEEVGVVSDMKVLLNGSKLVGKVEIDSVSKIAKVHGSLREIVKLVHSKTRIELNSKDLGSGSGSDVRTVLYPLAAAINELGECSLSRVKANLDSIGNEGLRSSLVGLFEGKCASGESLRNGFKLVLELGFEKEYEKFVHQVNVLLGMVWKIVAWEAMTGFIALEGVGWSEKSGSSVEVNGGVGGGNVKGDKKGEKKKKVLLGKGTSVIVQLIKDRLQGKAGDGIEKWVEDLLLFLDPKDREFDSLLKKLKEIVETNESRRLPKLPKGTRDFAKEQMTIRKRAFSIIEDVFERHGATALDTPVFELRETLMGKYGEDSKLVYDLADQGGELCSLRYDLTVPFARYVAMNGLTSFKRYQIAKVYRRDNPSKGRYREFYQCDLDIAGQYEKMGPDFEIVKILTELLDELQIGDYEIKLNHRKLLDGMLDICGVPPEKFRTICSSIDKLDKQPFEQIKKEMVEEKGLSVETADEIGTFVKERGQPLELLSKLKQQGSKFLGHNRSVDALNDLEILFKALEVSKCIDKVVFDLSLARGLDYYTGVIFEAVFKGGAQVGSIAAGGRYDNLIGMFGAKQVPAVGVSLGIERVFAIMEQLQKDQSQAPRATKTEVLVSILGDDLTQAAELVSELWNAKVKAEYFVNKRVMKHIDRARESRIPWMVIVGEREMNEGIVILKDIEAAKEDKIPRSSLVEELQRRLNP</sequence>
<keyword evidence="5" id="KW-0547">Nucleotide-binding</keyword>
<evidence type="ECO:0000259" key="11">
    <source>
        <dbReference type="PROSITE" id="PS50862"/>
    </source>
</evidence>
<dbReference type="GO" id="GO:0003723">
    <property type="term" value="F:RNA binding"/>
    <property type="evidence" value="ECO:0007669"/>
    <property type="project" value="TreeGrafter"/>
</dbReference>
<dbReference type="Gene3D" id="3.30.930.10">
    <property type="entry name" value="Bira Bifunctional Protein, Domain 2"/>
    <property type="match status" value="1"/>
</dbReference>
<dbReference type="PANTHER" id="PTHR11476">
    <property type="entry name" value="HISTIDYL-TRNA SYNTHETASE"/>
    <property type="match status" value="1"/>
</dbReference>
<protein>
    <recommendedName>
        <fullName evidence="3">Histidine--tRNA ligase, cytoplasmic</fullName>
        <ecNumber evidence="2">6.1.1.21</ecNumber>
    </recommendedName>
    <alternativeName>
        <fullName evidence="9">Histidyl-tRNA synthetase</fullName>
    </alternativeName>
</protein>
<name>A0A8J4QME4_9ROSI</name>
<dbReference type="PANTHER" id="PTHR11476:SF7">
    <property type="entry name" value="HISTIDINE--TRNA LIGASE"/>
    <property type="match status" value="1"/>
</dbReference>
<evidence type="ECO:0000256" key="4">
    <source>
        <dbReference type="ARBA" id="ARBA00022598"/>
    </source>
</evidence>
<dbReference type="SUPFAM" id="SSF55681">
    <property type="entry name" value="Class II aaRS and biotin synthetases"/>
    <property type="match status" value="1"/>
</dbReference>
<feature type="domain" description="Aminoacyl-transfer RNA synthetases class-II family profile" evidence="11">
    <location>
        <begin position="433"/>
        <end position="790"/>
    </location>
</feature>
<dbReference type="InterPro" id="IPR045864">
    <property type="entry name" value="aa-tRNA-synth_II/BPL/LPL"/>
</dbReference>
<dbReference type="InterPro" id="IPR015807">
    <property type="entry name" value="His-tRNA-ligase"/>
</dbReference>
<evidence type="ECO:0000256" key="8">
    <source>
        <dbReference type="ARBA" id="ARBA00023146"/>
    </source>
</evidence>
<keyword evidence="7" id="KW-0648">Protein biosynthesis</keyword>
<dbReference type="Gene3D" id="3.40.50.800">
    <property type="entry name" value="Anticodon-binding domain"/>
    <property type="match status" value="1"/>
</dbReference>
<dbReference type="GO" id="GO:0006427">
    <property type="term" value="P:histidyl-tRNA aminoacylation"/>
    <property type="evidence" value="ECO:0007669"/>
    <property type="project" value="InterPro"/>
</dbReference>
<comment type="catalytic activity">
    <reaction evidence="10">
        <text>tRNA(His) + L-histidine + ATP = L-histidyl-tRNA(His) + AMP + diphosphate + H(+)</text>
        <dbReference type="Rhea" id="RHEA:17313"/>
        <dbReference type="Rhea" id="RHEA-COMP:9665"/>
        <dbReference type="Rhea" id="RHEA-COMP:9689"/>
        <dbReference type="ChEBI" id="CHEBI:15378"/>
        <dbReference type="ChEBI" id="CHEBI:30616"/>
        <dbReference type="ChEBI" id="CHEBI:33019"/>
        <dbReference type="ChEBI" id="CHEBI:57595"/>
        <dbReference type="ChEBI" id="CHEBI:78442"/>
        <dbReference type="ChEBI" id="CHEBI:78527"/>
        <dbReference type="ChEBI" id="CHEBI:456215"/>
        <dbReference type="EC" id="6.1.1.21"/>
    </reaction>
</comment>
<dbReference type="SUPFAM" id="SSF52954">
    <property type="entry name" value="Class II aaRS ABD-related"/>
    <property type="match status" value="1"/>
</dbReference>
<evidence type="ECO:0000256" key="7">
    <source>
        <dbReference type="ARBA" id="ARBA00022917"/>
    </source>
</evidence>
<dbReference type="InterPro" id="IPR006195">
    <property type="entry name" value="aa-tRNA-synth_II"/>
</dbReference>
<dbReference type="EC" id="6.1.1.21" evidence="2"/>
<comment type="similarity">
    <text evidence="1">Belongs to the class-II aminoacyl-tRNA synthetase family.</text>
</comment>
<evidence type="ECO:0000313" key="12">
    <source>
        <dbReference type="EMBL" id="KAF3954831.1"/>
    </source>
</evidence>
<evidence type="ECO:0000256" key="1">
    <source>
        <dbReference type="ARBA" id="ARBA00008226"/>
    </source>
</evidence>
<keyword evidence="4" id="KW-0436">Ligase</keyword>
<dbReference type="GO" id="GO:0005739">
    <property type="term" value="C:mitochondrion"/>
    <property type="evidence" value="ECO:0007669"/>
    <property type="project" value="TreeGrafter"/>
</dbReference>
<dbReference type="CDD" id="cd00773">
    <property type="entry name" value="HisRS-like_core"/>
    <property type="match status" value="1"/>
</dbReference>
<evidence type="ECO:0000256" key="2">
    <source>
        <dbReference type="ARBA" id="ARBA00012815"/>
    </source>
</evidence>
<organism evidence="12 13">
    <name type="scientific">Castanea mollissima</name>
    <name type="common">Chinese chestnut</name>
    <dbReference type="NCBI Taxonomy" id="60419"/>
    <lineage>
        <taxon>Eukaryota</taxon>
        <taxon>Viridiplantae</taxon>
        <taxon>Streptophyta</taxon>
        <taxon>Embryophyta</taxon>
        <taxon>Tracheophyta</taxon>
        <taxon>Spermatophyta</taxon>
        <taxon>Magnoliopsida</taxon>
        <taxon>eudicotyledons</taxon>
        <taxon>Gunneridae</taxon>
        <taxon>Pentapetalae</taxon>
        <taxon>rosids</taxon>
        <taxon>fabids</taxon>
        <taxon>Fagales</taxon>
        <taxon>Fagaceae</taxon>
        <taxon>Castanea</taxon>
    </lineage>
</organism>
<dbReference type="FunFam" id="3.40.50.800:FF:000012">
    <property type="entry name" value="Histidine--tRNA ligase, cytoplasmic"/>
    <property type="match status" value="1"/>
</dbReference>
<evidence type="ECO:0000256" key="9">
    <source>
        <dbReference type="ARBA" id="ARBA00030619"/>
    </source>
</evidence>
<comment type="caution">
    <text evidence="12">The sequence shown here is derived from an EMBL/GenBank/DDBJ whole genome shotgun (WGS) entry which is preliminary data.</text>
</comment>
<dbReference type="InterPro" id="IPR041715">
    <property type="entry name" value="HisRS-like_core"/>
</dbReference>
<evidence type="ECO:0000313" key="13">
    <source>
        <dbReference type="Proteomes" id="UP000737018"/>
    </source>
</evidence>
<keyword evidence="8" id="KW-0030">Aminoacyl-tRNA synthetase</keyword>
<gene>
    <name evidence="12" type="ORF">CMV_019878</name>
</gene>
<evidence type="ECO:0000256" key="6">
    <source>
        <dbReference type="ARBA" id="ARBA00022840"/>
    </source>
</evidence>